<gene>
    <name evidence="2" type="ORF">LW347_13025</name>
</gene>
<feature type="domain" description="HNH nuclease" evidence="1">
    <location>
        <begin position="200"/>
        <end position="258"/>
    </location>
</feature>
<dbReference type="SMART" id="SM00507">
    <property type="entry name" value="HNHc"/>
    <property type="match status" value="1"/>
</dbReference>
<dbReference type="GO" id="GO:0004519">
    <property type="term" value="F:endonuclease activity"/>
    <property type="evidence" value="ECO:0007669"/>
    <property type="project" value="UniProtKB-KW"/>
</dbReference>
<dbReference type="Gene3D" id="1.10.30.50">
    <property type="match status" value="1"/>
</dbReference>
<dbReference type="RefSeq" id="WP_258882525.1">
    <property type="nucleotide sequence ID" value="NZ_CP090065.1"/>
</dbReference>
<dbReference type="EMBL" id="CP090065">
    <property type="protein sequence ID" value="UVO06844.1"/>
    <property type="molecule type" value="Genomic_DNA"/>
</dbReference>
<keyword evidence="2" id="KW-0255">Endonuclease</keyword>
<sequence>MNKKFSELFRLPRYQHCKNAYLVYGKSRLDEQNRGLLAENKTGYWKIKSGRINKGDLIVLLLEVADKPKCYELFSGIMQDIERVRSKITGAERSVITVDRFDKFTDINDQSIMSYLMGSSIPQGNNVNQITLANYVSKVSVPDDFIDEVIEERNEFLEQVMKAASDSTAARRKRLAKSTQHDPAFSIKKTKIYHRNPDVVAERLHLAKGICEECKEKAPFMRKSDGKPYLEVHHRISLSQGGADSVENTIAICPNCHRQVHHGVV</sequence>
<accession>A0AAE9NMM2</accession>
<proteinExistence type="predicted"/>
<dbReference type="InterPro" id="IPR002711">
    <property type="entry name" value="HNH"/>
</dbReference>
<reference evidence="2" key="1">
    <citation type="submission" date="2021-12" db="EMBL/GenBank/DDBJ databases">
        <title>Genome sequence of novel Pectobacterium sp. causing blackleg.</title>
        <authorList>
            <person name="Wang J."/>
        </authorList>
    </citation>
    <scope>NUCLEOTIDE SEQUENCE</scope>
    <source>
        <strain evidence="2">BY21311</strain>
    </source>
</reference>
<name>A0AAE9NMM2_9GAMM</name>
<dbReference type="Pfam" id="PF01844">
    <property type="entry name" value="HNH"/>
    <property type="match status" value="1"/>
</dbReference>
<dbReference type="GO" id="GO:0008270">
    <property type="term" value="F:zinc ion binding"/>
    <property type="evidence" value="ECO:0007669"/>
    <property type="project" value="InterPro"/>
</dbReference>
<dbReference type="InterPro" id="IPR003615">
    <property type="entry name" value="HNH_nuc"/>
</dbReference>
<evidence type="ECO:0000259" key="1">
    <source>
        <dbReference type="SMART" id="SM00507"/>
    </source>
</evidence>
<keyword evidence="2" id="KW-0378">Hydrolase</keyword>
<dbReference type="KEGG" id="ppoo:LW347_13025"/>
<dbReference type="Proteomes" id="UP001059272">
    <property type="component" value="Chromosome"/>
</dbReference>
<dbReference type="AlphaFoldDB" id="A0AAE9NMM2"/>
<evidence type="ECO:0000313" key="3">
    <source>
        <dbReference type="Proteomes" id="UP001059272"/>
    </source>
</evidence>
<keyword evidence="2" id="KW-0540">Nuclease</keyword>
<dbReference type="CDD" id="cd00085">
    <property type="entry name" value="HNHc"/>
    <property type="match status" value="1"/>
</dbReference>
<evidence type="ECO:0000313" key="2">
    <source>
        <dbReference type="EMBL" id="UVO06844.1"/>
    </source>
</evidence>
<protein>
    <submittedName>
        <fullName evidence="2">HNH endonuclease</fullName>
    </submittedName>
</protein>
<organism evidence="2 3">
    <name type="scientific">Pectobacterium polonicum</name>
    <dbReference type="NCBI Taxonomy" id="2485124"/>
    <lineage>
        <taxon>Bacteria</taxon>
        <taxon>Pseudomonadati</taxon>
        <taxon>Pseudomonadota</taxon>
        <taxon>Gammaproteobacteria</taxon>
        <taxon>Enterobacterales</taxon>
        <taxon>Pectobacteriaceae</taxon>
        <taxon>Pectobacterium</taxon>
    </lineage>
</organism>
<dbReference type="GO" id="GO:0003676">
    <property type="term" value="F:nucleic acid binding"/>
    <property type="evidence" value="ECO:0007669"/>
    <property type="project" value="InterPro"/>
</dbReference>